<dbReference type="InterPro" id="IPR004655">
    <property type="entry name" value="FabH"/>
</dbReference>
<comment type="subunit">
    <text evidence="14">Homodimer.</text>
</comment>
<evidence type="ECO:0000256" key="10">
    <source>
        <dbReference type="ARBA" id="ARBA00051096"/>
    </source>
</evidence>
<gene>
    <name evidence="14" type="primary">fabH</name>
    <name evidence="17" type="ORF">E6C55_29650</name>
</gene>
<feature type="active site" evidence="14">
    <location>
        <position position="255"/>
    </location>
</feature>
<dbReference type="InterPro" id="IPR016039">
    <property type="entry name" value="Thiolase-like"/>
</dbReference>
<keyword evidence="18" id="KW-1185">Reference proteome</keyword>
<dbReference type="EMBL" id="SSOB01000057">
    <property type="protein sequence ID" value="THF73372.1"/>
    <property type="molecule type" value="Genomic_DNA"/>
</dbReference>
<comment type="domain">
    <text evidence="14">The last Arg residue of the ACP-binding site is essential for the weak association between ACP/AcpP and FabH.</text>
</comment>
<comment type="catalytic activity">
    <reaction evidence="10">
        <text>malonyl-[ACP] + acetyl-CoA + H(+) = 3-oxobutanoyl-[ACP] + CO2 + CoA</text>
        <dbReference type="Rhea" id="RHEA:12080"/>
        <dbReference type="Rhea" id="RHEA-COMP:9623"/>
        <dbReference type="Rhea" id="RHEA-COMP:9625"/>
        <dbReference type="ChEBI" id="CHEBI:15378"/>
        <dbReference type="ChEBI" id="CHEBI:16526"/>
        <dbReference type="ChEBI" id="CHEBI:57287"/>
        <dbReference type="ChEBI" id="CHEBI:57288"/>
        <dbReference type="ChEBI" id="CHEBI:78449"/>
        <dbReference type="ChEBI" id="CHEBI:78450"/>
        <dbReference type="EC" id="2.3.1.180"/>
    </reaction>
    <physiologicalReaction direction="left-to-right" evidence="10">
        <dbReference type="Rhea" id="RHEA:12081"/>
    </physiologicalReaction>
</comment>
<accession>A0A4S4BG50</accession>
<dbReference type="Pfam" id="PF08545">
    <property type="entry name" value="ACP_syn_III"/>
    <property type="match status" value="1"/>
</dbReference>
<dbReference type="GO" id="GO:0005737">
    <property type="term" value="C:cytoplasm"/>
    <property type="evidence" value="ECO:0007669"/>
    <property type="project" value="UniProtKB-SubCell"/>
</dbReference>
<dbReference type="EC" id="2.3.1.180" evidence="14"/>
<dbReference type="CDD" id="cd00830">
    <property type="entry name" value="KAS_III"/>
    <property type="match status" value="1"/>
</dbReference>
<evidence type="ECO:0000259" key="15">
    <source>
        <dbReference type="Pfam" id="PF08541"/>
    </source>
</evidence>
<feature type="domain" description="Beta-ketoacyl-[acyl-carrier-protein] synthase III N-terminal" evidence="16">
    <location>
        <begin position="113"/>
        <end position="190"/>
    </location>
</feature>
<dbReference type="InterPro" id="IPR013751">
    <property type="entry name" value="ACP_syn_III_N"/>
</dbReference>
<dbReference type="GO" id="GO:0033818">
    <property type="term" value="F:beta-ketoacyl-acyl-carrier-protein synthase III activity"/>
    <property type="evidence" value="ECO:0007669"/>
    <property type="project" value="UniProtKB-UniRule"/>
</dbReference>
<dbReference type="Proteomes" id="UP000310636">
    <property type="component" value="Unassembled WGS sequence"/>
</dbReference>
<evidence type="ECO:0000313" key="18">
    <source>
        <dbReference type="Proteomes" id="UP000310636"/>
    </source>
</evidence>
<dbReference type="UniPathway" id="UPA00094"/>
<evidence type="ECO:0000256" key="6">
    <source>
        <dbReference type="ARBA" id="ARBA00022832"/>
    </source>
</evidence>
<evidence type="ECO:0000256" key="13">
    <source>
        <dbReference type="ARBA" id="ARBA00052985"/>
    </source>
</evidence>
<feature type="domain" description="Beta-ketoacyl-[acyl-carrier-protein] synthase III C-terminal" evidence="15">
    <location>
        <begin position="239"/>
        <end position="328"/>
    </location>
</feature>
<organism evidence="17 18">
    <name type="scientific">Cohnella fermenti</name>
    <dbReference type="NCBI Taxonomy" id="2565925"/>
    <lineage>
        <taxon>Bacteria</taxon>
        <taxon>Bacillati</taxon>
        <taxon>Bacillota</taxon>
        <taxon>Bacilli</taxon>
        <taxon>Bacillales</taxon>
        <taxon>Paenibacillaceae</taxon>
        <taxon>Cohnella</taxon>
    </lineage>
</organism>
<dbReference type="SUPFAM" id="SSF53901">
    <property type="entry name" value="Thiolase-like"/>
    <property type="match status" value="1"/>
</dbReference>
<comment type="catalytic activity">
    <reaction evidence="13">
        <text>3-methylbutanoyl-CoA + malonyl-[ACP] + H(+) = 5-methyl-3-oxohexanoyl-[ACP] + CO2 + CoA</text>
        <dbReference type="Rhea" id="RHEA:42272"/>
        <dbReference type="Rhea" id="RHEA-COMP:9623"/>
        <dbReference type="Rhea" id="RHEA-COMP:9941"/>
        <dbReference type="ChEBI" id="CHEBI:15378"/>
        <dbReference type="ChEBI" id="CHEBI:16526"/>
        <dbReference type="ChEBI" id="CHEBI:57287"/>
        <dbReference type="ChEBI" id="CHEBI:57345"/>
        <dbReference type="ChEBI" id="CHEBI:78449"/>
        <dbReference type="ChEBI" id="CHEBI:78822"/>
        <dbReference type="EC" id="2.3.1.300"/>
    </reaction>
    <physiologicalReaction direction="left-to-right" evidence="13">
        <dbReference type="Rhea" id="RHEA:42273"/>
    </physiologicalReaction>
</comment>
<dbReference type="PANTHER" id="PTHR34069:SF2">
    <property type="entry name" value="BETA-KETOACYL-[ACYL-CARRIER-PROTEIN] SYNTHASE III"/>
    <property type="match status" value="1"/>
</dbReference>
<evidence type="ECO:0000256" key="2">
    <source>
        <dbReference type="ARBA" id="ARBA00008642"/>
    </source>
</evidence>
<protein>
    <recommendedName>
        <fullName evidence="14">Beta-ketoacyl-[acyl-carrier-protein] synthase III</fullName>
        <shortName evidence="14">Beta-ketoacyl-ACP synthase III</shortName>
        <shortName evidence="14">KAS III</shortName>
        <ecNumber evidence="14">2.3.1.180</ecNumber>
    </recommendedName>
    <alternativeName>
        <fullName evidence="14">3-oxoacyl-[acyl-carrier-protein] synthase 3</fullName>
    </alternativeName>
    <alternativeName>
        <fullName evidence="14">3-oxoacyl-[acyl-carrier-protein] synthase III</fullName>
    </alternativeName>
</protein>
<feature type="region of interest" description="ACP-binding" evidence="14">
    <location>
        <begin position="256"/>
        <end position="260"/>
    </location>
</feature>
<reference evidence="17 18" key="1">
    <citation type="submission" date="2019-04" db="EMBL/GenBank/DDBJ databases">
        <title>Cohnella sp. nov. isolated from preserved vegetables.</title>
        <authorList>
            <person name="Lin S.-Y."/>
            <person name="Hung M.-H."/>
            <person name="Young C.-C."/>
        </authorList>
    </citation>
    <scope>NUCLEOTIDE SEQUENCE [LARGE SCALE GENOMIC DNA]</scope>
    <source>
        <strain evidence="17 18">CC-MHH1044</strain>
    </source>
</reference>
<dbReference type="Pfam" id="PF08541">
    <property type="entry name" value="ACP_syn_III_C"/>
    <property type="match status" value="1"/>
</dbReference>
<comment type="caution">
    <text evidence="17">The sequence shown here is derived from an EMBL/GenBank/DDBJ whole genome shotgun (WGS) entry which is preliminary data.</text>
</comment>
<dbReference type="OrthoDB" id="9815506at2"/>
<keyword evidence="5 14" id="KW-0808">Transferase</keyword>
<comment type="function">
    <text evidence="14">Catalyzes the condensation reaction of fatty acid synthesis by the addition to an acyl acceptor of two carbons from malonyl-ACP. Catalyzes the first condensation reaction which initiates fatty acid synthesis and may therefore play a role in governing the total rate of fatty acid production. Possesses both acetoacetyl-ACP synthase and acetyl transacylase activities. Its substrate specificity determines the biosynthesis of branched-chain and/or straight-chain of fatty acids.</text>
</comment>
<evidence type="ECO:0000256" key="7">
    <source>
        <dbReference type="ARBA" id="ARBA00023098"/>
    </source>
</evidence>
<evidence type="ECO:0000256" key="8">
    <source>
        <dbReference type="ARBA" id="ARBA00023160"/>
    </source>
</evidence>
<dbReference type="FunFam" id="3.40.47.10:FF:000004">
    <property type="entry name" value="3-oxoacyl-[acyl-carrier-protein] synthase 3"/>
    <property type="match status" value="1"/>
</dbReference>
<evidence type="ECO:0000256" key="14">
    <source>
        <dbReference type="HAMAP-Rule" id="MF_01815"/>
    </source>
</evidence>
<dbReference type="AlphaFoldDB" id="A0A4S4BG50"/>
<keyword evidence="8 14" id="KW-0275">Fatty acid biosynthesis</keyword>
<comment type="catalytic activity">
    <reaction evidence="11">
        <text>(2S)-2-methylbutanoyl-CoA + malonyl-[ACP] + H(+) = (4S)-4-methyl-3-oxohexanoyl-[ACP] + CO2 + CoA</text>
        <dbReference type="Rhea" id="RHEA:42276"/>
        <dbReference type="Rhea" id="RHEA-COMP:9623"/>
        <dbReference type="Rhea" id="RHEA-COMP:17148"/>
        <dbReference type="ChEBI" id="CHEBI:15378"/>
        <dbReference type="ChEBI" id="CHEBI:16526"/>
        <dbReference type="ChEBI" id="CHEBI:57287"/>
        <dbReference type="ChEBI" id="CHEBI:78449"/>
        <dbReference type="ChEBI" id="CHEBI:88166"/>
        <dbReference type="ChEBI" id="CHEBI:167462"/>
        <dbReference type="EC" id="2.3.1.300"/>
    </reaction>
    <physiologicalReaction direction="left-to-right" evidence="11">
        <dbReference type="Rhea" id="RHEA:42277"/>
    </physiologicalReaction>
</comment>
<feature type="active site" evidence="14">
    <location>
        <position position="119"/>
    </location>
</feature>
<comment type="similarity">
    <text evidence="2 14">Belongs to the thiolase-like superfamily. FabH family.</text>
</comment>
<comment type="subcellular location">
    <subcellularLocation>
        <location evidence="14">Cytoplasm</location>
    </subcellularLocation>
</comment>
<keyword evidence="14" id="KW-0511">Multifunctional enzyme</keyword>
<evidence type="ECO:0000313" key="17">
    <source>
        <dbReference type="EMBL" id="THF73372.1"/>
    </source>
</evidence>
<dbReference type="InterPro" id="IPR013747">
    <property type="entry name" value="ACP_syn_III_C"/>
</dbReference>
<evidence type="ECO:0000256" key="12">
    <source>
        <dbReference type="ARBA" id="ARBA00052467"/>
    </source>
</evidence>
<dbReference type="NCBIfam" id="NF006829">
    <property type="entry name" value="PRK09352.1"/>
    <property type="match status" value="1"/>
</dbReference>
<keyword evidence="6 14" id="KW-0276">Fatty acid metabolism</keyword>
<evidence type="ECO:0000256" key="9">
    <source>
        <dbReference type="ARBA" id="ARBA00023315"/>
    </source>
</evidence>
<evidence type="ECO:0000259" key="16">
    <source>
        <dbReference type="Pfam" id="PF08545"/>
    </source>
</evidence>
<dbReference type="GO" id="GO:0006633">
    <property type="term" value="P:fatty acid biosynthetic process"/>
    <property type="evidence" value="ECO:0007669"/>
    <property type="project" value="UniProtKB-UniRule"/>
</dbReference>
<keyword evidence="7 14" id="KW-0443">Lipid metabolism</keyword>
<dbReference type="PANTHER" id="PTHR34069">
    <property type="entry name" value="3-OXOACYL-[ACYL-CARRIER-PROTEIN] SYNTHASE 3"/>
    <property type="match status" value="1"/>
</dbReference>
<evidence type="ECO:0000256" key="11">
    <source>
        <dbReference type="ARBA" id="ARBA00052407"/>
    </source>
</evidence>
<evidence type="ECO:0000256" key="3">
    <source>
        <dbReference type="ARBA" id="ARBA00022490"/>
    </source>
</evidence>
<feature type="active site" evidence="14">
    <location>
        <position position="285"/>
    </location>
</feature>
<evidence type="ECO:0000256" key="4">
    <source>
        <dbReference type="ARBA" id="ARBA00022516"/>
    </source>
</evidence>
<dbReference type="RefSeq" id="WP_136373457.1">
    <property type="nucleotide sequence ID" value="NZ_SSOB01000057.1"/>
</dbReference>
<proteinExistence type="inferred from homology"/>
<dbReference type="Gene3D" id="3.40.47.10">
    <property type="match status" value="1"/>
</dbReference>
<sequence length="330" mass="35324">MTELRAEFGASITAIGSYAPERRLTNEDLSRMVDTNDEWIVRRTGIKERRIAAEGEYSSDLAILALRNLLERYAVDAMTIDGIIVATTTPDSPFPSVASRVQAAFGMKGALAFDMNAACAGFVSALQVANGLLLTGAYRRIAVIGVETLSRLTDYSDRSTCILFGDGAGVVLVDRAEKGAFLASDADTNGAGGAHVYAAGLSDLWRGEQLAGDGKIVQNGREVYKWAVSEVPLGVERLLARAGLPLERLDWFVPHSANRRMTESMCERLGLPSEKALISMESFGNTSSASIPLALDGAVKEDRLKPGDLLALYGFGSGLSQAGLLLEWTI</sequence>
<name>A0A4S4BG50_9BACL</name>
<evidence type="ECO:0000256" key="5">
    <source>
        <dbReference type="ARBA" id="ARBA00022679"/>
    </source>
</evidence>
<keyword evidence="9 14" id="KW-0012">Acyltransferase</keyword>
<comment type="catalytic activity">
    <reaction evidence="12">
        <text>2-methylpropanoyl-CoA + malonyl-[ACP] + H(+) = 4-methyl-3-oxopentanoyl-[ACP] + CO2 + CoA</text>
        <dbReference type="Rhea" id="RHEA:42268"/>
        <dbReference type="Rhea" id="RHEA-COMP:9623"/>
        <dbReference type="Rhea" id="RHEA-COMP:9940"/>
        <dbReference type="ChEBI" id="CHEBI:15378"/>
        <dbReference type="ChEBI" id="CHEBI:16526"/>
        <dbReference type="ChEBI" id="CHEBI:57287"/>
        <dbReference type="ChEBI" id="CHEBI:57338"/>
        <dbReference type="ChEBI" id="CHEBI:78449"/>
        <dbReference type="ChEBI" id="CHEBI:78820"/>
        <dbReference type="EC" id="2.3.1.300"/>
    </reaction>
    <physiologicalReaction direction="left-to-right" evidence="12">
        <dbReference type="Rhea" id="RHEA:42269"/>
    </physiologicalReaction>
</comment>
<dbReference type="HAMAP" id="MF_01815">
    <property type="entry name" value="FabH"/>
    <property type="match status" value="1"/>
</dbReference>
<dbReference type="NCBIfam" id="TIGR00747">
    <property type="entry name" value="fabH"/>
    <property type="match status" value="1"/>
</dbReference>
<evidence type="ECO:0000256" key="1">
    <source>
        <dbReference type="ARBA" id="ARBA00005194"/>
    </source>
</evidence>
<comment type="pathway">
    <text evidence="1 14">Lipid metabolism; fatty acid biosynthesis.</text>
</comment>
<keyword evidence="3 14" id="KW-0963">Cytoplasm</keyword>
<dbReference type="GO" id="GO:0004315">
    <property type="term" value="F:3-oxoacyl-[acyl-carrier-protein] synthase activity"/>
    <property type="evidence" value="ECO:0007669"/>
    <property type="project" value="InterPro"/>
</dbReference>
<dbReference type="GO" id="GO:0044550">
    <property type="term" value="P:secondary metabolite biosynthetic process"/>
    <property type="evidence" value="ECO:0007669"/>
    <property type="project" value="TreeGrafter"/>
</dbReference>
<keyword evidence="4 14" id="KW-0444">Lipid biosynthesis</keyword>